<dbReference type="Gene3D" id="3.40.50.10540">
    <property type="entry name" value="Crotonobetainyl-coa:carnitine coa-transferase, domain 1"/>
    <property type="match status" value="1"/>
</dbReference>
<dbReference type="Proteomes" id="UP000473571">
    <property type="component" value="Unassembled WGS sequence"/>
</dbReference>
<keyword evidence="2" id="KW-0808">Transferase</keyword>
<organism evidence="2 3">
    <name type="scientific">Burkholderia territorii</name>
    <dbReference type="NCBI Taxonomy" id="1503055"/>
    <lineage>
        <taxon>Bacteria</taxon>
        <taxon>Pseudomonadati</taxon>
        <taxon>Pseudomonadota</taxon>
        <taxon>Betaproteobacteria</taxon>
        <taxon>Burkholderiales</taxon>
        <taxon>Burkholderiaceae</taxon>
        <taxon>Burkholderia</taxon>
        <taxon>Burkholderia cepacia complex</taxon>
    </lineage>
</organism>
<evidence type="ECO:0000313" key="2">
    <source>
        <dbReference type="EMBL" id="KAB0670942.1"/>
    </source>
</evidence>
<evidence type="ECO:0000313" key="3">
    <source>
        <dbReference type="Proteomes" id="UP000473571"/>
    </source>
</evidence>
<name>A0A6L3NEQ5_9BURK</name>
<accession>A0A6L3NEQ5</accession>
<sequence length="86" mass="8616">SAGRPVDTHTALLPLTLGGERLRLRAAPPALGQDTCVLLGELGYTPDEARALIEAGVVAGRHGQGADGQPPGAPVDTPSPNEVASA</sequence>
<dbReference type="SUPFAM" id="SSF89796">
    <property type="entry name" value="CoA-transferase family III (CaiB/BaiF)"/>
    <property type="match status" value="1"/>
</dbReference>
<feature type="region of interest" description="Disordered" evidence="1">
    <location>
        <begin position="60"/>
        <end position="86"/>
    </location>
</feature>
<dbReference type="AlphaFoldDB" id="A0A6L3NEQ5"/>
<dbReference type="InterPro" id="IPR023606">
    <property type="entry name" value="CoA-Trfase_III_dom_1_sf"/>
</dbReference>
<protein>
    <submittedName>
        <fullName evidence="2">CoA transferase</fullName>
    </submittedName>
</protein>
<feature type="non-terminal residue" evidence="2">
    <location>
        <position position="1"/>
    </location>
</feature>
<reference evidence="2 3" key="1">
    <citation type="submission" date="2019-09" db="EMBL/GenBank/DDBJ databases">
        <title>Draft genome sequences of 48 bacterial type strains from the CCUG.</title>
        <authorList>
            <person name="Tunovic T."/>
            <person name="Pineiro-Iglesias B."/>
            <person name="Unosson C."/>
            <person name="Inganas E."/>
            <person name="Ohlen M."/>
            <person name="Cardew S."/>
            <person name="Jensie-Markopoulos S."/>
            <person name="Salva-Serra F."/>
            <person name="Jaen-Luchoro D."/>
            <person name="Karlsson R."/>
            <person name="Svensson-Stadler L."/>
            <person name="Chun J."/>
            <person name="Moore E."/>
        </authorList>
    </citation>
    <scope>NUCLEOTIDE SEQUENCE [LARGE SCALE GENOMIC DNA]</scope>
    <source>
        <strain evidence="2 3">CCUG 65687</strain>
    </source>
</reference>
<comment type="caution">
    <text evidence="2">The sequence shown here is derived from an EMBL/GenBank/DDBJ whole genome shotgun (WGS) entry which is preliminary data.</text>
</comment>
<dbReference type="EMBL" id="VZOL01000222">
    <property type="protein sequence ID" value="KAB0670942.1"/>
    <property type="molecule type" value="Genomic_DNA"/>
</dbReference>
<proteinExistence type="predicted"/>
<gene>
    <name evidence="2" type="ORF">F7R13_17085</name>
</gene>
<evidence type="ECO:0000256" key="1">
    <source>
        <dbReference type="SAM" id="MobiDB-lite"/>
    </source>
</evidence>
<dbReference type="GO" id="GO:0016740">
    <property type="term" value="F:transferase activity"/>
    <property type="evidence" value="ECO:0007669"/>
    <property type="project" value="UniProtKB-KW"/>
</dbReference>